<gene>
    <name evidence="1" type="ORF">FQX94_23105</name>
</gene>
<reference evidence="1" key="1">
    <citation type="submission" date="2019-07" db="EMBL/GenBank/DDBJ databases">
        <authorList>
            <consortium name="NARMS: The National Antimicrobial Resistance Monitoring System"/>
        </authorList>
    </citation>
    <scope>NUCLEOTIDE SEQUENCE</scope>
    <source>
        <strain evidence="1">FSIS11922883</strain>
    </source>
</reference>
<proteinExistence type="predicted"/>
<sequence length="102" mass="11164">MNNGVFTKSEELTALLTAAGFPEDVIGNFVAAVYAPSYNRAIDEVMAYRLGIVAESLSPHWIIENLRAIADGNDKSAAVAALDVLRQMSLKFYPEFILRTAK</sequence>
<dbReference type="EMBL" id="AAJBBI010000142">
    <property type="protein sequence ID" value="ECK2445876.1"/>
    <property type="molecule type" value="Genomic_DNA"/>
</dbReference>
<dbReference type="AlphaFoldDB" id="A0A5Y4W7T9"/>
<accession>A0A5Y4W7T9</accession>
<protein>
    <submittedName>
        <fullName evidence="1">Uncharacterized protein</fullName>
    </submittedName>
</protein>
<organism evidence="1">
    <name type="scientific">Salmonella enterica</name>
    <name type="common">Salmonella choleraesuis</name>
    <dbReference type="NCBI Taxonomy" id="28901"/>
    <lineage>
        <taxon>Bacteria</taxon>
        <taxon>Pseudomonadati</taxon>
        <taxon>Pseudomonadota</taxon>
        <taxon>Gammaproteobacteria</taxon>
        <taxon>Enterobacterales</taxon>
        <taxon>Enterobacteriaceae</taxon>
        <taxon>Salmonella</taxon>
    </lineage>
</organism>
<evidence type="ECO:0000313" key="1">
    <source>
        <dbReference type="EMBL" id="ECK2445876.1"/>
    </source>
</evidence>
<name>A0A5Y4W7T9_SALER</name>
<comment type="caution">
    <text evidence="1">The sequence shown here is derived from an EMBL/GenBank/DDBJ whole genome shotgun (WGS) entry which is preliminary data.</text>
</comment>